<dbReference type="InterPro" id="IPR047758">
    <property type="entry name" value="CytoC_perox"/>
</dbReference>
<dbReference type="NCBIfam" id="NF040606">
    <property type="entry name" value="CytoC_perox"/>
    <property type="match status" value="1"/>
</dbReference>
<evidence type="ECO:0000313" key="2">
    <source>
        <dbReference type="Proteomes" id="UP000606490"/>
    </source>
</evidence>
<sequence>MVALTIAVASVGCAGRLPDYKPPEAVREVAEQNWTTAQRQWFHHTSQGTKIMPYARFMALEQPQPSWPDGAPRFIEADYLPRLGFIPSPPSAANPDGLPIGFAKDEFGANDGTTETEAVVGLTCAACHTGQIEYRGRAIRIDGGPSMADTGAFQERIGLALYMTYHSDPRFARWVLAATGEADTSEARERLRRRLELALDAGATGRGLAERRRLYRVAEGFGRLDALGRGGNFVFGTLTQTPSNLAVADGPVSYPALWDAPWFDWMQYNGAIPISGTSKFPKDLNGMEILAVRDVLPAFLPRITWIRSPFTPVRDRGGSGRGRGALE</sequence>
<evidence type="ECO:0008006" key="3">
    <source>
        <dbReference type="Google" id="ProtNLM"/>
    </source>
</evidence>
<proteinExistence type="predicted"/>
<gene>
    <name evidence="1" type="ORF">JMJ55_22835</name>
</gene>
<dbReference type="RefSeq" id="WP_202827914.1">
    <property type="nucleotide sequence ID" value="NZ_JAEUXJ010000012.1"/>
</dbReference>
<organism evidence="1 2">
    <name type="scientific">Belnapia mucosa</name>
    <dbReference type="NCBI Taxonomy" id="2804532"/>
    <lineage>
        <taxon>Bacteria</taxon>
        <taxon>Pseudomonadati</taxon>
        <taxon>Pseudomonadota</taxon>
        <taxon>Alphaproteobacteria</taxon>
        <taxon>Acetobacterales</taxon>
        <taxon>Roseomonadaceae</taxon>
        <taxon>Belnapia</taxon>
    </lineage>
</organism>
<keyword evidence="2" id="KW-1185">Reference proteome</keyword>
<reference evidence="1 2" key="1">
    <citation type="submission" date="2021-01" db="EMBL/GenBank/DDBJ databases">
        <title>Belnapia mucosa sp. nov. and Belnapia arida sp. nov., isolated from the Tabernas Desert (Almeria, Spain).</title>
        <authorList>
            <person name="Molina-Menor E."/>
            <person name="Vidal-Verdu A."/>
            <person name="Calonge A."/>
            <person name="Satari L."/>
            <person name="Pereto Magraner J."/>
            <person name="Porcar Miralles M."/>
        </authorList>
    </citation>
    <scope>NUCLEOTIDE SEQUENCE [LARGE SCALE GENOMIC DNA]</scope>
    <source>
        <strain evidence="1 2">T6</strain>
    </source>
</reference>
<dbReference type="EMBL" id="JAEUXJ010000012">
    <property type="protein sequence ID" value="MBL6458177.1"/>
    <property type="molecule type" value="Genomic_DNA"/>
</dbReference>
<dbReference type="Proteomes" id="UP000606490">
    <property type="component" value="Unassembled WGS sequence"/>
</dbReference>
<name>A0ABS1V929_9PROT</name>
<evidence type="ECO:0000313" key="1">
    <source>
        <dbReference type="EMBL" id="MBL6458177.1"/>
    </source>
</evidence>
<accession>A0ABS1V929</accession>
<comment type="caution">
    <text evidence="1">The sequence shown here is derived from an EMBL/GenBank/DDBJ whole genome shotgun (WGS) entry which is preliminary data.</text>
</comment>
<protein>
    <recommendedName>
        <fullName evidence="3">Cytochrome c domain-containing protein</fullName>
    </recommendedName>
</protein>